<dbReference type="EMBL" id="NEVJ01000002">
    <property type="protein sequence ID" value="OZI23691.1"/>
    <property type="molecule type" value="Genomic_DNA"/>
</dbReference>
<dbReference type="RefSeq" id="WP_094846657.1">
    <property type="nucleotide sequence ID" value="NZ_NEVJ01000002.1"/>
</dbReference>
<dbReference type="PROSITE" id="PS51459">
    <property type="entry name" value="FIDO"/>
    <property type="match status" value="1"/>
</dbReference>
<keyword evidence="3" id="KW-1185">Reference proteome</keyword>
<dbReference type="SUPFAM" id="SSF140931">
    <property type="entry name" value="Fic-like"/>
    <property type="match status" value="1"/>
</dbReference>
<dbReference type="AlphaFoldDB" id="A0A261RFI3"/>
<evidence type="ECO:0000259" key="1">
    <source>
        <dbReference type="PROSITE" id="PS51459"/>
    </source>
</evidence>
<dbReference type="InterPro" id="IPR036597">
    <property type="entry name" value="Fido-like_dom_sf"/>
</dbReference>
<name>A0A261RFI3_9BORD</name>
<dbReference type="Proteomes" id="UP000216857">
    <property type="component" value="Unassembled WGS sequence"/>
</dbReference>
<protein>
    <recommendedName>
        <fullName evidence="1">Fido domain-containing protein</fullName>
    </recommendedName>
</protein>
<accession>A0A261RFI3</accession>
<dbReference type="Gene3D" id="1.10.3290.10">
    <property type="entry name" value="Fido-like domain"/>
    <property type="match status" value="1"/>
</dbReference>
<sequence>MKYVPPRRLAPKRYSYRQIPAFQQLSHALGEAVAVQLVQELKSTYPTADTETLGVALSMEASLLSRRISHFHRLRALLAVSYSARRRAMLQSPGDAASATDWIVKASLSSNDRRQIRGVIDSYVASRASLSNIEELAVLNRRLAPNARKGPRVIDITGSPLPSSTAGAAVFKQESWRLQRLEGQPMYPPYLLACVLGYHPFPDGNGRTARAAYAITAIRQGSFEPLASEEERKISGLHPQQ</sequence>
<gene>
    <name evidence="2" type="ORF">CAL26_09670</name>
</gene>
<reference evidence="2" key="1">
    <citation type="submission" date="2017-05" db="EMBL/GenBank/DDBJ databases">
        <title>Complete and WGS of Bordetella genogroups.</title>
        <authorList>
            <person name="Spilker T."/>
            <person name="Lipuma J."/>
        </authorList>
    </citation>
    <scope>NUCLEOTIDE SEQUENCE</scope>
    <source>
        <strain evidence="2">AU21707</strain>
    </source>
</reference>
<comment type="caution">
    <text evidence="2">The sequence shown here is derived from an EMBL/GenBank/DDBJ whole genome shotgun (WGS) entry which is preliminary data.</text>
</comment>
<feature type="domain" description="Fido" evidence="1">
    <location>
        <begin position="131"/>
        <end position="241"/>
    </location>
</feature>
<proteinExistence type="predicted"/>
<evidence type="ECO:0000313" key="2">
    <source>
        <dbReference type="EMBL" id="OZI23691.1"/>
    </source>
</evidence>
<dbReference type="InterPro" id="IPR003812">
    <property type="entry name" value="Fido"/>
</dbReference>
<evidence type="ECO:0000313" key="3">
    <source>
        <dbReference type="Proteomes" id="UP000216857"/>
    </source>
</evidence>
<organism evidence="2 3">
    <name type="scientific">Bordetella genomosp. 9</name>
    <dbReference type="NCBI Taxonomy" id="1416803"/>
    <lineage>
        <taxon>Bacteria</taxon>
        <taxon>Pseudomonadati</taxon>
        <taxon>Pseudomonadota</taxon>
        <taxon>Betaproteobacteria</taxon>
        <taxon>Burkholderiales</taxon>
        <taxon>Alcaligenaceae</taxon>
        <taxon>Bordetella</taxon>
    </lineage>
</organism>